<dbReference type="Gene3D" id="1.25.40.180">
    <property type="match status" value="1"/>
</dbReference>
<evidence type="ECO:0008006" key="2">
    <source>
        <dbReference type="Google" id="ProtNLM"/>
    </source>
</evidence>
<protein>
    <recommendedName>
        <fullName evidence="2">MIF4G domain-containing protein</fullName>
    </recommendedName>
</protein>
<sequence>MTCIYDETDILKIKEVGFDTTLPQEALDMIQHISDQVGSPSYVRTPTFAKSSRNKKPTTTIPYTGSSFTKVDGIDRNVLHIRGNLNKLSTNNYDKVAPIICENIQLLMDNEVTNEELQKVTGFVFETASNNRFYSELYAKLFTELIERFPIFKTIFNESFDSYLKLYDNITSFSEADNYDEFCKQTAVNASRRAFTTFIVNLTLKKQVDNSTLFDLCWKLQSYFDTHILTDGQQPLCDELCENIFIIMTEGFKCLKDEERYASLNGKMTIVKNTKVKDVKSLSNKSLFRYYDMFDFVANLEK</sequence>
<reference evidence="1" key="1">
    <citation type="journal article" date="2020" name="Nature">
        <title>Giant virus diversity and host interactions through global metagenomics.</title>
        <authorList>
            <person name="Schulz F."/>
            <person name="Roux S."/>
            <person name="Paez-Espino D."/>
            <person name="Jungbluth S."/>
            <person name="Walsh D.A."/>
            <person name="Denef V.J."/>
            <person name="McMahon K.D."/>
            <person name="Konstantinidis K.T."/>
            <person name="Eloe-Fadrosh E.A."/>
            <person name="Kyrpides N.C."/>
            <person name="Woyke T."/>
        </authorList>
    </citation>
    <scope>NUCLEOTIDE SEQUENCE</scope>
    <source>
        <strain evidence="1">GVMAG-S-1016713-123</strain>
    </source>
</reference>
<dbReference type="AlphaFoldDB" id="A0A6C0LVF4"/>
<evidence type="ECO:0000313" key="1">
    <source>
        <dbReference type="EMBL" id="QHU34370.1"/>
    </source>
</evidence>
<dbReference type="EMBL" id="MN740569">
    <property type="protein sequence ID" value="QHU34370.1"/>
    <property type="molecule type" value="Genomic_DNA"/>
</dbReference>
<accession>A0A6C0LVF4</accession>
<dbReference type="SUPFAM" id="SSF48371">
    <property type="entry name" value="ARM repeat"/>
    <property type="match status" value="1"/>
</dbReference>
<organism evidence="1">
    <name type="scientific">viral metagenome</name>
    <dbReference type="NCBI Taxonomy" id="1070528"/>
    <lineage>
        <taxon>unclassified sequences</taxon>
        <taxon>metagenomes</taxon>
        <taxon>organismal metagenomes</taxon>
    </lineage>
</organism>
<name>A0A6C0LVF4_9ZZZZ</name>
<proteinExistence type="predicted"/>
<dbReference type="InterPro" id="IPR016024">
    <property type="entry name" value="ARM-type_fold"/>
</dbReference>